<dbReference type="AlphaFoldDB" id="A0A3B1DAC5"/>
<evidence type="ECO:0000256" key="11">
    <source>
        <dbReference type="SAM" id="Phobius"/>
    </source>
</evidence>
<evidence type="ECO:0000256" key="8">
    <source>
        <dbReference type="ARBA" id="ARBA00023010"/>
    </source>
</evidence>
<organism evidence="12">
    <name type="scientific">hydrothermal vent metagenome</name>
    <dbReference type="NCBI Taxonomy" id="652676"/>
    <lineage>
        <taxon>unclassified sequences</taxon>
        <taxon>metagenomes</taxon>
        <taxon>ecological metagenomes</taxon>
    </lineage>
</organism>
<dbReference type="PRINTS" id="PR01651">
    <property type="entry name" value="SECGEXPORT"/>
</dbReference>
<name>A0A3B1DAC5_9ZZZZ</name>
<evidence type="ECO:0000256" key="1">
    <source>
        <dbReference type="ARBA" id="ARBA00004651"/>
    </source>
</evidence>
<evidence type="ECO:0000313" key="12">
    <source>
        <dbReference type="EMBL" id="VAX33074.1"/>
    </source>
</evidence>
<evidence type="ECO:0000256" key="3">
    <source>
        <dbReference type="ARBA" id="ARBA00022448"/>
    </source>
</evidence>
<keyword evidence="9 11" id="KW-0472">Membrane</keyword>
<dbReference type="GO" id="GO:0005886">
    <property type="term" value="C:plasma membrane"/>
    <property type="evidence" value="ECO:0007669"/>
    <property type="project" value="UniProtKB-SubCell"/>
</dbReference>
<evidence type="ECO:0000256" key="4">
    <source>
        <dbReference type="ARBA" id="ARBA00022475"/>
    </source>
</evidence>
<evidence type="ECO:0000256" key="5">
    <source>
        <dbReference type="ARBA" id="ARBA00022692"/>
    </source>
</evidence>
<feature type="region of interest" description="Disordered" evidence="10">
    <location>
        <begin position="79"/>
        <end position="106"/>
    </location>
</feature>
<dbReference type="Pfam" id="PF03840">
    <property type="entry name" value="SecG"/>
    <property type="match status" value="1"/>
</dbReference>
<dbReference type="PANTHER" id="PTHR34182:SF1">
    <property type="entry name" value="PROTEIN-EXPORT MEMBRANE PROTEIN SECG"/>
    <property type="match status" value="1"/>
</dbReference>
<evidence type="ECO:0000256" key="9">
    <source>
        <dbReference type="ARBA" id="ARBA00023136"/>
    </source>
</evidence>
<accession>A0A3B1DAC5</accession>
<keyword evidence="6" id="KW-0653">Protein transport</keyword>
<dbReference type="InterPro" id="IPR004692">
    <property type="entry name" value="SecG"/>
</dbReference>
<keyword evidence="8" id="KW-0811">Translocation</keyword>
<dbReference type="NCBIfam" id="TIGR00810">
    <property type="entry name" value="secG"/>
    <property type="match status" value="1"/>
</dbReference>
<dbReference type="GO" id="GO:0009306">
    <property type="term" value="P:protein secretion"/>
    <property type="evidence" value="ECO:0007669"/>
    <property type="project" value="InterPro"/>
</dbReference>
<sequence>MYTLVVVIHVSVCLILIGVVLLQSGKGAEMGAAFGGSSQTIFGSRGAATFLSKLTVSAAIVFMVTSMTLSVMSRSASVVSSGSGTSASPSPSIPTPIETPEDAVSE</sequence>
<dbReference type="GO" id="GO:0043952">
    <property type="term" value="P:protein transport by the Sec complex"/>
    <property type="evidence" value="ECO:0007669"/>
    <property type="project" value="TreeGrafter"/>
</dbReference>
<feature type="transmembrane region" description="Helical" evidence="11">
    <location>
        <begin position="51"/>
        <end position="72"/>
    </location>
</feature>
<evidence type="ECO:0000256" key="10">
    <source>
        <dbReference type="SAM" id="MobiDB-lite"/>
    </source>
</evidence>
<comment type="subcellular location">
    <subcellularLocation>
        <location evidence="1">Cell membrane</location>
        <topology evidence="1">Multi-pass membrane protein</topology>
    </subcellularLocation>
</comment>
<gene>
    <name evidence="12" type="ORF">MNBD_NITROSPIRAE01-156</name>
</gene>
<feature type="compositionally biased region" description="Low complexity" evidence="10">
    <location>
        <begin position="79"/>
        <end position="90"/>
    </location>
</feature>
<keyword evidence="7 11" id="KW-1133">Transmembrane helix</keyword>
<reference evidence="12" key="1">
    <citation type="submission" date="2018-06" db="EMBL/GenBank/DDBJ databases">
        <authorList>
            <person name="Zhirakovskaya E."/>
        </authorList>
    </citation>
    <scope>NUCLEOTIDE SEQUENCE</scope>
</reference>
<evidence type="ECO:0000256" key="6">
    <source>
        <dbReference type="ARBA" id="ARBA00022927"/>
    </source>
</evidence>
<comment type="similarity">
    <text evidence="2">Belongs to the SecG family.</text>
</comment>
<dbReference type="GO" id="GO:0065002">
    <property type="term" value="P:intracellular protein transmembrane transport"/>
    <property type="evidence" value="ECO:0007669"/>
    <property type="project" value="TreeGrafter"/>
</dbReference>
<protein>
    <submittedName>
        <fullName evidence="12">Protein translocase membrane subunit SecG</fullName>
    </submittedName>
</protein>
<dbReference type="GO" id="GO:0015450">
    <property type="term" value="F:protein-transporting ATPase activity"/>
    <property type="evidence" value="ECO:0007669"/>
    <property type="project" value="InterPro"/>
</dbReference>
<keyword evidence="4" id="KW-1003">Cell membrane</keyword>
<evidence type="ECO:0000256" key="2">
    <source>
        <dbReference type="ARBA" id="ARBA00008445"/>
    </source>
</evidence>
<evidence type="ECO:0000256" key="7">
    <source>
        <dbReference type="ARBA" id="ARBA00022989"/>
    </source>
</evidence>
<dbReference type="PANTHER" id="PTHR34182">
    <property type="entry name" value="PROTEIN-EXPORT MEMBRANE PROTEIN SECG"/>
    <property type="match status" value="1"/>
</dbReference>
<proteinExistence type="inferred from homology"/>
<dbReference type="EMBL" id="UOGF01000101">
    <property type="protein sequence ID" value="VAX33074.1"/>
    <property type="molecule type" value="Genomic_DNA"/>
</dbReference>
<keyword evidence="3" id="KW-0813">Transport</keyword>
<keyword evidence="5 11" id="KW-0812">Transmembrane</keyword>